<accession>A0A165WSC6</accession>
<dbReference type="AlphaFoldDB" id="A0A165WSC6"/>
<protein>
    <submittedName>
        <fullName evidence="2">Uncharacterized protein</fullName>
    </submittedName>
</protein>
<keyword evidence="1" id="KW-0472">Membrane</keyword>
<evidence type="ECO:0000256" key="1">
    <source>
        <dbReference type="SAM" id="Phobius"/>
    </source>
</evidence>
<keyword evidence="1" id="KW-1133">Transmembrane helix</keyword>
<feature type="transmembrane region" description="Helical" evidence="1">
    <location>
        <begin position="107"/>
        <end position="128"/>
    </location>
</feature>
<dbReference type="EMBL" id="KV417738">
    <property type="protein sequence ID" value="KZP07869.1"/>
    <property type="molecule type" value="Genomic_DNA"/>
</dbReference>
<evidence type="ECO:0000313" key="3">
    <source>
        <dbReference type="Proteomes" id="UP000076532"/>
    </source>
</evidence>
<reference evidence="2 3" key="1">
    <citation type="journal article" date="2016" name="Mol. Biol. Evol.">
        <title>Comparative Genomics of Early-Diverging Mushroom-Forming Fungi Provides Insights into the Origins of Lignocellulose Decay Capabilities.</title>
        <authorList>
            <person name="Nagy L.G."/>
            <person name="Riley R."/>
            <person name="Tritt A."/>
            <person name="Adam C."/>
            <person name="Daum C."/>
            <person name="Floudas D."/>
            <person name="Sun H."/>
            <person name="Yadav J.S."/>
            <person name="Pangilinan J."/>
            <person name="Larsson K.H."/>
            <person name="Matsuura K."/>
            <person name="Barry K."/>
            <person name="Labutti K."/>
            <person name="Kuo R."/>
            <person name="Ohm R.A."/>
            <person name="Bhattacharya S.S."/>
            <person name="Shirouzu T."/>
            <person name="Yoshinaga Y."/>
            <person name="Martin F.M."/>
            <person name="Grigoriev I.V."/>
            <person name="Hibbett D.S."/>
        </authorList>
    </citation>
    <scope>NUCLEOTIDE SEQUENCE [LARGE SCALE GENOMIC DNA]</scope>
    <source>
        <strain evidence="2 3">CBS 109695</strain>
    </source>
</reference>
<name>A0A165WSC6_9AGAM</name>
<proteinExistence type="predicted"/>
<evidence type="ECO:0000313" key="2">
    <source>
        <dbReference type="EMBL" id="KZP07869.1"/>
    </source>
</evidence>
<sequence length="129" mass="14273">MFSMETIINAHTGRDLQSFPDAVPAARVHIHNDVTLPHVDRVVGYDEETVASQNDMWLAGHPPLEHLITKYGDSSESDTHIVRIKLKRVISIAFSCLPLRLCPSPSVFNFVLVPALYPLILGLVNIACS</sequence>
<keyword evidence="1" id="KW-0812">Transmembrane</keyword>
<dbReference type="Proteomes" id="UP000076532">
    <property type="component" value="Unassembled WGS sequence"/>
</dbReference>
<gene>
    <name evidence="2" type="ORF">FIBSPDRAFT_996698</name>
</gene>
<keyword evidence="3" id="KW-1185">Reference proteome</keyword>
<organism evidence="2 3">
    <name type="scientific">Athelia psychrophila</name>
    <dbReference type="NCBI Taxonomy" id="1759441"/>
    <lineage>
        <taxon>Eukaryota</taxon>
        <taxon>Fungi</taxon>
        <taxon>Dikarya</taxon>
        <taxon>Basidiomycota</taxon>
        <taxon>Agaricomycotina</taxon>
        <taxon>Agaricomycetes</taxon>
        <taxon>Agaricomycetidae</taxon>
        <taxon>Atheliales</taxon>
        <taxon>Atheliaceae</taxon>
        <taxon>Athelia</taxon>
    </lineage>
</organism>